<feature type="binding site" evidence="9">
    <location>
        <position position="96"/>
    </location>
    <ligand>
        <name>Mg(2+)</name>
        <dbReference type="ChEBI" id="CHEBI:18420"/>
        <label>2</label>
    </ligand>
</feature>
<dbReference type="InterPro" id="IPR033391">
    <property type="entry name" value="FBPase_N"/>
</dbReference>
<dbReference type="InterPro" id="IPR000146">
    <property type="entry name" value="FBPase_class-1"/>
</dbReference>
<dbReference type="HAMAP" id="MF_01855">
    <property type="entry name" value="FBPase_class1"/>
    <property type="match status" value="1"/>
</dbReference>
<feature type="binding site" evidence="9">
    <location>
        <position position="98"/>
    </location>
    <ligand>
        <name>Mg(2+)</name>
        <dbReference type="ChEBI" id="CHEBI:18420"/>
        <label>1</label>
    </ligand>
</feature>
<dbReference type="SUPFAM" id="SSF56655">
    <property type="entry name" value="Carbohydrate phosphatase"/>
    <property type="match status" value="1"/>
</dbReference>
<comment type="cofactor">
    <cofactor evidence="9">
        <name>Mg(2+)</name>
        <dbReference type="ChEBI" id="CHEBI:18420"/>
    </cofactor>
    <text evidence="9">Binds 2 magnesium ions per subunit.</text>
</comment>
<evidence type="ECO:0000256" key="2">
    <source>
        <dbReference type="ARBA" id="ARBA00010941"/>
    </source>
</evidence>
<gene>
    <name evidence="9" type="primary">fbp</name>
    <name evidence="12" type="ORF">K4G57_04765</name>
</gene>
<dbReference type="Proteomes" id="UP000700059">
    <property type="component" value="Unassembled WGS sequence"/>
</dbReference>
<evidence type="ECO:0000259" key="11">
    <source>
        <dbReference type="Pfam" id="PF18913"/>
    </source>
</evidence>
<evidence type="ECO:0000256" key="1">
    <source>
        <dbReference type="ARBA" id="ARBA00001273"/>
    </source>
</evidence>
<evidence type="ECO:0000256" key="6">
    <source>
        <dbReference type="ARBA" id="ARBA00022842"/>
    </source>
</evidence>
<feature type="binding site" evidence="9">
    <location>
        <position position="204"/>
    </location>
    <ligand>
        <name>substrate</name>
    </ligand>
</feature>
<feature type="domain" description="Fructose-1-6-bisphosphatase class I N-terminal" evidence="10">
    <location>
        <begin position="8"/>
        <end position="157"/>
    </location>
</feature>
<comment type="similarity">
    <text evidence="2 9">Belongs to the FBPase class 1 family.</text>
</comment>
<keyword evidence="4 9" id="KW-0479">Metal-binding</keyword>
<dbReference type="Pfam" id="PF00316">
    <property type="entry name" value="FBPase"/>
    <property type="match status" value="1"/>
</dbReference>
<evidence type="ECO:0000313" key="13">
    <source>
        <dbReference type="Proteomes" id="UP000700059"/>
    </source>
</evidence>
<feature type="domain" description="Fructose-1-6-bisphosphatase class 1 C-terminal" evidence="11">
    <location>
        <begin position="170"/>
        <end position="295"/>
    </location>
</feature>
<feature type="binding site" evidence="9">
    <location>
        <position position="77"/>
    </location>
    <ligand>
        <name>Mg(2+)</name>
        <dbReference type="ChEBI" id="CHEBI:18420"/>
        <label>1</label>
    </ligand>
</feature>
<organism evidence="12 13">
    <name type="scientific">Helicobacter turcicus</name>
    <dbReference type="NCBI Taxonomy" id="2867412"/>
    <lineage>
        <taxon>Bacteria</taxon>
        <taxon>Pseudomonadati</taxon>
        <taxon>Campylobacterota</taxon>
        <taxon>Epsilonproteobacteria</taxon>
        <taxon>Campylobacterales</taxon>
        <taxon>Helicobacteraceae</taxon>
        <taxon>Helicobacter</taxon>
    </lineage>
</organism>
<keyword evidence="3 9" id="KW-0963">Cytoplasm</keyword>
<feature type="binding site" evidence="9">
    <location>
        <position position="241"/>
    </location>
    <ligand>
        <name>Mg(2+)</name>
        <dbReference type="ChEBI" id="CHEBI:18420"/>
        <label>2</label>
    </ligand>
</feature>
<evidence type="ECO:0000259" key="10">
    <source>
        <dbReference type="Pfam" id="PF00316"/>
    </source>
</evidence>
<feature type="binding site" evidence="9">
    <location>
        <begin position="99"/>
        <end position="102"/>
    </location>
    <ligand>
        <name>substrate</name>
    </ligand>
</feature>
<feature type="binding site" evidence="9">
    <location>
        <position position="99"/>
    </location>
    <ligand>
        <name>Mg(2+)</name>
        <dbReference type="ChEBI" id="CHEBI:18420"/>
        <label>2</label>
    </ligand>
</feature>
<keyword evidence="13" id="KW-1185">Reference proteome</keyword>
<dbReference type="PANTHER" id="PTHR11556">
    <property type="entry name" value="FRUCTOSE-1,6-BISPHOSPHATASE-RELATED"/>
    <property type="match status" value="1"/>
</dbReference>
<dbReference type="PANTHER" id="PTHR11556:SF35">
    <property type="entry name" value="SEDOHEPTULOSE-1,7-BISPHOSPHATASE, CHLOROPLASTIC"/>
    <property type="match status" value="1"/>
</dbReference>
<dbReference type="RefSeq" id="WP_221532020.1">
    <property type="nucleotide sequence ID" value="NZ_JAIGYP010000005.1"/>
</dbReference>
<sequence length="298" mass="32900">MFKPHTSTTLQQDLESIFTSIKQASLDIYAMLQKNLGEYTESTNVTGDTQLQADVQADIILQEAFKNIVCIKQICSEEQENAIPLHKNGLYSIAYDPLDGSSLMGANLSVGSIFGIYAGDFLPQNLVASAYVVYGMVVGIGFASLLKEGVDYFTYNGKEFDLQKCLRLSNKGKLNATGGTQKNWSKAHKMKIESLFNAGYRLRYSGGMVPDLHHILVKGGGLFSYPATSDAPNGKLRMLFEVFPFAFIFERAGGKAVFISELESKTTATPLLELQPKHLHDTTPCYFGSTWEIDFVSH</sequence>
<comment type="caution">
    <text evidence="12">The sequence shown here is derived from an EMBL/GenBank/DDBJ whole genome shotgun (WGS) entry which is preliminary data.</text>
</comment>
<evidence type="ECO:0000256" key="8">
    <source>
        <dbReference type="ARBA" id="ARBA00024331"/>
    </source>
</evidence>
<keyword evidence="5 9" id="KW-0378">Hydrolase</keyword>
<dbReference type="Gene3D" id="3.40.190.80">
    <property type="match status" value="1"/>
</dbReference>
<feature type="binding site" evidence="9">
    <location>
        <position position="235"/>
    </location>
    <ligand>
        <name>substrate</name>
    </ligand>
</feature>
<dbReference type="PIRSF" id="PIRSF000904">
    <property type="entry name" value="FBPtase_SBPase"/>
    <property type="match status" value="1"/>
</dbReference>
<evidence type="ECO:0000256" key="9">
    <source>
        <dbReference type="HAMAP-Rule" id="MF_01855"/>
    </source>
</evidence>
<evidence type="ECO:0000256" key="3">
    <source>
        <dbReference type="ARBA" id="ARBA00022490"/>
    </source>
</evidence>
<evidence type="ECO:0000256" key="7">
    <source>
        <dbReference type="ARBA" id="ARBA00023277"/>
    </source>
</evidence>
<proteinExistence type="inferred from homology"/>
<comment type="subcellular location">
    <subcellularLocation>
        <location evidence="9">Cytoplasm</location>
    </subcellularLocation>
</comment>
<comment type="catalytic activity">
    <reaction evidence="1 9">
        <text>beta-D-fructose 1,6-bisphosphate + H2O = beta-D-fructose 6-phosphate + phosphate</text>
        <dbReference type="Rhea" id="RHEA:11064"/>
        <dbReference type="ChEBI" id="CHEBI:15377"/>
        <dbReference type="ChEBI" id="CHEBI:32966"/>
        <dbReference type="ChEBI" id="CHEBI:43474"/>
        <dbReference type="ChEBI" id="CHEBI:57634"/>
        <dbReference type="EC" id="3.1.3.11"/>
    </reaction>
</comment>
<keyword evidence="6 9" id="KW-0460">Magnesium</keyword>
<reference evidence="12 13" key="1">
    <citation type="submission" date="2021-08" db="EMBL/GenBank/DDBJ databases">
        <title>Helicobacter spp. isolated from feces of Anatolian Ground Squirrel (Spermophilus xanthoprymnus) in Turkey.</title>
        <authorList>
            <person name="Aydin F."/>
            <person name="Abay S."/>
            <person name="Kayman T."/>
            <person name="Karakaya E."/>
            <person name="Saticioglu I.B."/>
        </authorList>
    </citation>
    <scope>NUCLEOTIDE SEQUENCE [LARGE SCALE GENOMIC DNA]</scope>
    <source>
        <strain evidence="12 13">Faydin-H70</strain>
    </source>
</reference>
<dbReference type="PRINTS" id="PR01958">
    <property type="entry name" value="S17BPHPHTASE"/>
</dbReference>
<evidence type="ECO:0000256" key="5">
    <source>
        <dbReference type="ARBA" id="ARBA00022801"/>
    </source>
</evidence>
<dbReference type="InterPro" id="IPR028343">
    <property type="entry name" value="FBPtase"/>
</dbReference>
<dbReference type="InterPro" id="IPR023079">
    <property type="entry name" value="SBPase"/>
</dbReference>
<name>A0ABS7JN10_9HELI</name>
<dbReference type="EMBL" id="JAIGYQ010000005">
    <property type="protein sequence ID" value="MBX7490776.1"/>
    <property type="molecule type" value="Genomic_DNA"/>
</dbReference>
<comment type="caution">
    <text evidence="9">Lacks conserved residue(s) required for the propagation of feature annotation.</text>
</comment>
<comment type="pathway">
    <text evidence="8">Carbohydrate biosynthesis.</text>
</comment>
<dbReference type="PIRSF" id="PIRSF500210">
    <property type="entry name" value="FBPtase"/>
    <property type="match status" value="1"/>
</dbReference>
<evidence type="ECO:0000313" key="12">
    <source>
        <dbReference type="EMBL" id="MBX7490776.1"/>
    </source>
</evidence>
<comment type="subunit">
    <text evidence="9">Homotetramer.</text>
</comment>
<feature type="binding site" evidence="9">
    <location>
        <position position="96"/>
    </location>
    <ligand>
        <name>Mg(2+)</name>
        <dbReference type="ChEBI" id="CHEBI:18420"/>
        <label>1</label>
    </ligand>
</feature>
<dbReference type="InterPro" id="IPR044015">
    <property type="entry name" value="FBPase_C_dom"/>
</dbReference>
<accession>A0ABS7JN10</accession>
<keyword evidence="7 9" id="KW-0119">Carbohydrate metabolism</keyword>
<dbReference type="Gene3D" id="3.30.540.10">
    <property type="entry name" value="Fructose-1,6-Bisphosphatase, subunit A, domain 1"/>
    <property type="match status" value="1"/>
</dbReference>
<dbReference type="EC" id="3.1.3.11" evidence="9"/>
<protein>
    <recommendedName>
        <fullName evidence="9">Fructose-1,6-bisphosphatase class 1</fullName>
        <shortName evidence="9">FBPase class 1</shortName>
        <ecNumber evidence="9">3.1.3.11</ecNumber>
    </recommendedName>
    <alternativeName>
        <fullName evidence="9">D-fructose-1,6-bisphosphate 1-phosphohydrolase class 1</fullName>
    </alternativeName>
</protein>
<dbReference type="Pfam" id="PF18913">
    <property type="entry name" value="FBPase_C"/>
    <property type="match status" value="1"/>
</dbReference>
<evidence type="ECO:0000256" key="4">
    <source>
        <dbReference type="ARBA" id="ARBA00022723"/>
    </source>
</evidence>